<comment type="caution">
    <text evidence="1">The sequence shown here is derived from an EMBL/GenBank/DDBJ whole genome shotgun (WGS) entry which is preliminary data.</text>
</comment>
<dbReference type="Proteomes" id="UP001150581">
    <property type="component" value="Unassembled WGS sequence"/>
</dbReference>
<feature type="non-terminal residue" evidence="1">
    <location>
        <position position="244"/>
    </location>
</feature>
<sequence length="244" mass="26547">MAVDWFPYFLHPERVQQDFPTGQAHTLSSEQRLAAVDILQGLFSSSNFREYIISAYPGLRDGPGTTPGKYLGPTPPSTPTSDSFLGTTQAAVAGEGGRSLRRHGQCSAVVTDDAGMPAESLGAALQRAGMAALSQRQERLLMVAHRLSLAVGLFSAEEVERAVHATLRFVYYMHLLENTAEEKEAQRRAELGFRRWWVRAAYREEEAGLALEVERSARMDAHLRALQEYAASGPGPGPGTGTGT</sequence>
<dbReference type="EMBL" id="JANBPG010000422">
    <property type="protein sequence ID" value="KAJ1896651.1"/>
    <property type="molecule type" value="Genomic_DNA"/>
</dbReference>
<keyword evidence="2" id="KW-1185">Reference proteome</keyword>
<accession>A0ACC1IJH5</accession>
<protein>
    <submittedName>
        <fullName evidence="1">Uncharacterized protein</fullName>
    </submittedName>
</protein>
<name>A0ACC1IJH5_9FUNG</name>
<proteinExistence type="predicted"/>
<reference evidence="1" key="1">
    <citation type="submission" date="2022-07" db="EMBL/GenBank/DDBJ databases">
        <title>Phylogenomic reconstructions and comparative analyses of Kickxellomycotina fungi.</title>
        <authorList>
            <person name="Reynolds N.K."/>
            <person name="Stajich J.E."/>
            <person name="Barry K."/>
            <person name="Grigoriev I.V."/>
            <person name="Crous P."/>
            <person name="Smith M.E."/>
        </authorList>
    </citation>
    <scope>NUCLEOTIDE SEQUENCE</scope>
    <source>
        <strain evidence="1">Benny 63K</strain>
    </source>
</reference>
<evidence type="ECO:0000313" key="1">
    <source>
        <dbReference type="EMBL" id="KAJ1896651.1"/>
    </source>
</evidence>
<organism evidence="1 2">
    <name type="scientific">Kickxella alabastrina</name>
    <dbReference type="NCBI Taxonomy" id="61397"/>
    <lineage>
        <taxon>Eukaryota</taxon>
        <taxon>Fungi</taxon>
        <taxon>Fungi incertae sedis</taxon>
        <taxon>Zoopagomycota</taxon>
        <taxon>Kickxellomycotina</taxon>
        <taxon>Kickxellomycetes</taxon>
        <taxon>Kickxellales</taxon>
        <taxon>Kickxellaceae</taxon>
        <taxon>Kickxella</taxon>
    </lineage>
</organism>
<evidence type="ECO:0000313" key="2">
    <source>
        <dbReference type="Proteomes" id="UP001150581"/>
    </source>
</evidence>
<gene>
    <name evidence="1" type="ORF">LPJ66_003858</name>
</gene>